<evidence type="ECO:0000313" key="1">
    <source>
        <dbReference type="EMBL" id="KAG6679490.1"/>
    </source>
</evidence>
<comment type="caution">
    <text evidence="1">The sequence shown here is derived from an EMBL/GenBank/DDBJ whole genome shotgun (WGS) entry which is preliminary data.</text>
</comment>
<name>A0A922AF73_CARIL</name>
<reference evidence="1" key="1">
    <citation type="submission" date="2021-01" db="EMBL/GenBank/DDBJ databases">
        <authorList>
            <person name="Lovell J.T."/>
            <person name="Bentley N."/>
            <person name="Bhattarai G."/>
            <person name="Jenkins J.W."/>
            <person name="Sreedasyam A."/>
            <person name="Alarcon Y."/>
            <person name="Bock C."/>
            <person name="Boston L."/>
            <person name="Carlson J."/>
            <person name="Cervantes K."/>
            <person name="Clermont K."/>
            <person name="Krom N."/>
            <person name="Kubenka K."/>
            <person name="Mamidi S."/>
            <person name="Mattison C."/>
            <person name="Monteros M."/>
            <person name="Pisani C."/>
            <person name="Plott C."/>
            <person name="Rajasekar S."/>
            <person name="Rhein H.S."/>
            <person name="Rohla C."/>
            <person name="Song M."/>
            <person name="Hilaire R.S."/>
            <person name="Shu S."/>
            <person name="Wells L."/>
            <person name="Wang X."/>
            <person name="Webber J."/>
            <person name="Heerema R.J."/>
            <person name="Klein P."/>
            <person name="Conner P."/>
            <person name="Grauke L."/>
            <person name="Grimwood J."/>
            <person name="Schmutz J."/>
            <person name="Randall J.J."/>
        </authorList>
    </citation>
    <scope>NUCLEOTIDE SEQUENCE</scope>
    <source>
        <tissue evidence="1">Leaf</tissue>
    </source>
</reference>
<protein>
    <submittedName>
        <fullName evidence="1">Uncharacterized protein</fullName>
    </submittedName>
</protein>
<dbReference type="Proteomes" id="UP000811246">
    <property type="component" value="Chromosome 14"/>
</dbReference>
<evidence type="ECO:0000313" key="2">
    <source>
        <dbReference type="Proteomes" id="UP000811246"/>
    </source>
</evidence>
<sequence>MVAIALSVYLTERENFERTLQKKNYSGYIFPSPRPNTQCRRESVWPRVTADTELAMRRLLCRRLKQRTSCAAPIRPILTTDPSLSIKPLSHSIPHSLNHCKTVLNQLRRRFNSFHYELHKIYTSYGSHKMALAKGTDLVDAEVWKTLCDRWGSKDFYSIRLMLSL</sequence>
<dbReference type="EMBL" id="CM031838">
    <property type="protein sequence ID" value="KAG6679490.1"/>
    <property type="molecule type" value="Genomic_DNA"/>
</dbReference>
<proteinExistence type="predicted"/>
<accession>A0A922AF73</accession>
<organism evidence="1 2">
    <name type="scientific">Carya illinoinensis</name>
    <name type="common">Pecan</name>
    <dbReference type="NCBI Taxonomy" id="32201"/>
    <lineage>
        <taxon>Eukaryota</taxon>
        <taxon>Viridiplantae</taxon>
        <taxon>Streptophyta</taxon>
        <taxon>Embryophyta</taxon>
        <taxon>Tracheophyta</taxon>
        <taxon>Spermatophyta</taxon>
        <taxon>Magnoliopsida</taxon>
        <taxon>eudicotyledons</taxon>
        <taxon>Gunneridae</taxon>
        <taxon>Pentapetalae</taxon>
        <taxon>rosids</taxon>
        <taxon>fabids</taxon>
        <taxon>Fagales</taxon>
        <taxon>Juglandaceae</taxon>
        <taxon>Carya</taxon>
    </lineage>
</organism>
<dbReference type="AlphaFoldDB" id="A0A922AF73"/>
<gene>
    <name evidence="1" type="ORF">I3842_14G133800</name>
</gene>